<dbReference type="OrthoDB" id="7854060at2"/>
<feature type="domain" description="Cytochrome c" evidence="5">
    <location>
        <begin position="55"/>
        <end position="141"/>
    </location>
</feature>
<evidence type="ECO:0000256" key="2">
    <source>
        <dbReference type="ARBA" id="ARBA00022723"/>
    </source>
</evidence>
<dbReference type="PROSITE" id="PS51007">
    <property type="entry name" value="CYTC"/>
    <property type="match status" value="1"/>
</dbReference>
<dbReference type="GO" id="GO:0020037">
    <property type="term" value="F:heme binding"/>
    <property type="evidence" value="ECO:0007669"/>
    <property type="project" value="InterPro"/>
</dbReference>
<proteinExistence type="predicted"/>
<dbReference type="InterPro" id="IPR009056">
    <property type="entry name" value="Cyt_c-like_dom"/>
</dbReference>
<evidence type="ECO:0000256" key="1">
    <source>
        <dbReference type="ARBA" id="ARBA00022617"/>
    </source>
</evidence>
<dbReference type="SUPFAM" id="SSF46626">
    <property type="entry name" value="Cytochrome c"/>
    <property type="match status" value="1"/>
</dbReference>
<gene>
    <name evidence="6" type="ORF">DDE20_08690</name>
</gene>
<sequence length="147" mass="15566">MSKTQYLTAAVAIALLAAGTLWWRTQSETPPPVIATNSADALALAEITLPETLSDNAQIGAQIFANSCAACHGENAVGIDGVGPPLVHRIYEPSHHGDESFQIAVAQGVRAHHWRFGNMAPVAGLTRGDVAMVIAYIRELQRANGIN</sequence>
<dbReference type="EMBL" id="QDKM01000003">
    <property type="protein sequence ID" value="PVH29091.1"/>
    <property type="molecule type" value="Genomic_DNA"/>
</dbReference>
<dbReference type="GO" id="GO:0009055">
    <property type="term" value="F:electron transfer activity"/>
    <property type="evidence" value="ECO:0007669"/>
    <property type="project" value="InterPro"/>
</dbReference>
<protein>
    <submittedName>
        <fullName evidence="6">Cytochrome C</fullName>
    </submittedName>
</protein>
<evidence type="ECO:0000256" key="3">
    <source>
        <dbReference type="ARBA" id="ARBA00023004"/>
    </source>
</evidence>
<reference evidence="6 7" key="1">
    <citation type="submission" date="2018-04" db="EMBL/GenBank/DDBJ databases">
        <title>Pararhodobacter oceanense sp. nov., isolated from marine intertidal sediment.</title>
        <authorList>
            <person name="Wang X.-L."/>
            <person name="Du Z.-J."/>
        </authorList>
    </citation>
    <scope>NUCLEOTIDE SEQUENCE [LARGE SCALE GENOMIC DNA]</scope>
    <source>
        <strain evidence="6 7">AM505</strain>
    </source>
</reference>
<keyword evidence="3 4" id="KW-0408">Iron</keyword>
<dbReference type="InterPro" id="IPR036909">
    <property type="entry name" value="Cyt_c-like_dom_sf"/>
</dbReference>
<organism evidence="6 7">
    <name type="scientific">Pararhodobacter oceanensis</name>
    <dbReference type="NCBI Taxonomy" id="2172121"/>
    <lineage>
        <taxon>Bacteria</taxon>
        <taxon>Pseudomonadati</taxon>
        <taxon>Pseudomonadota</taxon>
        <taxon>Alphaproteobacteria</taxon>
        <taxon>Rhodobacterales</taxon>
        <taxon>Paracoccaceae</taxon>
        <taxon>Pararhodobacter</taxon>
    </lineage>
</organism>
<dbReference type="Pfam" id="PF00034">
    <property type="entry name" value="Cytochrom_C"/>
    <property type="match status" value="1"/>
</dbReference>
<evidence type="ECO:0000313" key="7">
    <source>
        <dbReference type="Proteomes" id="UP000245911"/>
    </source>
</evidence>
<evidence type="ECO:0000259" key="5">
    <source>
        <dbReference type="PROSITE" id="PS51007"/>
    </source>
</evidence>
<name>A0A2T8HUK1_9RHOB</name>
<evidence type="ECO:0000256" key="4">
    <source>
        <dbReference type="PROSITE-ProRule" id="PRU00433"/>
    </source>
</evidence>
<keyword evidence="2 4" id="KW-0479">Metal-binding</keyword>
<dbReference type="GO" id="GO:0046872">
    <property type="term" value="F:metal ion binding"/>
    <property type="evidence" value="ECO:0007669"/>
    <property type="project" value="UniProtKB-KW"/>
</dbReference>
<comment type="caution">
    <text evidence="6">The sequence shown here is derived from an EMBL/GenBank/DDBJ whole genome shotgun (WGS) entry which is preliminary data.</text>
</comment>
<dbReference type="AlphaFoldDB" id="A0A2T8HUK1"/>
<evidence type="ECO:0000313" key="6">
    <source>
        <dbReference type="EMBL" id="PVH29091.1"/>
    </source>
</evidence>
<accession>A0A2T8HUK1</accession>
<dbReference type="Proteomes" id="UP000245911">
    <property type="component" value="Unassembled WGS sequence"/>
</dbReference>
<dbReference type="Gene3D" id="1.10.760.10">
    <property type="entry name" value="Cytochrome c-like domain"/>
    <property type="match status" value="1"/>
</dbReference>
<keyword evidence="1 4" id="KW-0349">Heme</keyword>
<keyword evidence="7" id="KW-1185">Reference proteome</keyword>
<dbReference type="RefSeq" id="WP_116558087.1">
    <property type="nucleotide sequence ID" value="NZ_QDKM01000003.1"/>
</dbReference>